<feature type="signal peptide" evidence="1">
    <location>
        <begin position="1"/>
        <end position="26"/>
    </location>
</feature>
<dbReference type="Gene3D" id="3.40.50.1820">
    <property type="entry name" value="alpha/beta hydrolase"/>
    <property type="match status" value="1"/>
</dbReference>
<proteinExistence type="predicted"/>
<evidence type="ECO:0000256" key="1">
    <source>
        <dbReference type="SAM" id="SignalP"/>
    </source>
</evidence>
<dbReference type="PANTHER" id="PTHR32015:SF1">
    <property type="entry name" value="LIPASE"/>
    <property type="match status" value="1"/>
</dbReference>
<dbReference type="EMBL" id="BAABHF010000054">
    <property type="protein sequence ID" value="GAA4516290.1"/>
    <property type="molecule type" value="Genomic_DNA"/>
</dbReference>
<evidence type="ECO:0000313" key="3">
    <source>
        <dbReference type="Proteomes" id="UP001500503"/>
    </source>
</evidence>
<dbReference type="InterPro" id="IPR002918">
    <property type="entry name" value="Lipase_EstA/Esterase_EstB"/>
</dbReference>
<reference evidence="3" key="1">
    <citation type="journal article" date="2019" name="Int. J. Syst. Evol. Microbiol.">
        <title>The Global Catalogue of Microorganisms (GCM) 10K type strain sequencing project: providing services to taxonomists for standard genome sequencing and annotation.</title>
        <authorList>
            <consortium name="The Broad Institute Genomics Platform"/>
            <consortium name="The Broad Institute Genome Sequencing Center for Infectious Disease"/>
            <person name="Wu L."/>
            <person name="Ma J."/>
        </authorList>
    </citation>
    <scope>NUCLEOTIDE SEQUENCE [LARGE SCALE GENOMIC DNA]</scope>
    <source>
        <strain evidence="3">JCM 17933</strain>
    </source>
</reference>
<organism evidence="2 3">
    <name type="scientific">Actinoallomurus oryzae</name>
    <dbReference type="NCBI Taxonomy" id="502180"/>
    <lineage>
        <taxon>Bacteria</taxon>
        <taxon>Bacillati</taxon>
        <taxon>Actinomycetota</taxon>
        <taxon>Actinomycetes</taxon>
        <taxon>Streptosporangiales</taxon>
        <taxon>Thermomonosporaceae</taxon>
        <taxon>Actinoallomurus</taxon>
    </lineage>
</organism>
<dbReference type="SUPFAM" id="SSF53474">
    <property type="entry name" value="alpha/beta-Hydrolases"/>
    <property type="match status" value="1"/>
</dbReference>
<dbReference type="Pfam" id="PF01674">
    <property type="entry name" value="Lipase_2"/>
    <property type="match status" value="1"/>
</dbReference>
<comment type="caution">
    <text evidence="2">The sequence shown here is derived from an EMBL/GenBank/DDBJ whole genome shotgun (WGS) entry which is preliminary data.</text>
</comment>
<dbReference type="InterPro" id="IPR029058">
    <property type="entry name" value="AB_hydrolase_fold"/>
</dbReference>
<keyword evidence="3" id="KW-1185">Reference proteome</keyword>
<evidence type="ECO:0000313" key="2">
    <source>
        <dbReference type="EMBL" id="GAA4516290.1"/>
    </source>
</evidence>
<dbReference type="RefSeq" id="WP_345474249.1">
    <property type="nucleotide sequence ID" value="NZ_BAABHF010000054.1"/>
</dbReference>
<protein>
    <submittedName>
        <fullName evidence="2">Alpha/beta fold hydrolase</fullName>
    </submittedName>
</protein>
<keyword evidence="1" id="KW-0732">Signal</keyword>
<name>A0ABP8R2H8_9ACTN</name>
<gene>
    <name evidence="2" type="ORF">GCM10023191_087050</name>
</gene>
<keyword evidence="2" id="KW-0378">Hydrolase</keyword>
<feature type="chain" id="PRO_5047477178" evidence="1">
    <location>
        <begin position="27"/>
        <end position="308"/>
    </location>
</feature>
<dbReference type="Proteomes" id="UP001500503">
    <property type="component" value="Unassembled WGS sequence"/>
</dbReference>
<dbReference type="PANTHER" id="PTHR32015">
    <property type="entry name" value="FASTING INDUCED LIPASE"/>
    <property type="match status" value="1"/>
</dbReference>
<dbReference type="GO" id="GO:0016787">
    <property type="term" value="F:hydrolase activity"/>
    <property type="evidence" value="ECO:0007669"/>
    <property type="project" value="UniProtKB-KW"/>
</dbReference>
<sequence>MVKRTISRGLVAGVAALALTAAPARAASRYPVGDLKTAVTSFFVSPDAVAGANDWSCRPSRAHPYPVMLVHGTTSNLGSAWVALAATLANAGYCVYAFNYGETYSSLFGHLYGLGEIARSAATMSAFVDRVLAATGAAKVDVVGHSQGGMMPNHYIKRLGGAAKVHTMVGLAPTNHGTTLGGLVDLGRTLRVLWLVNGAYTLIGAPAETEQEEGSPFQTALFADGDTVPGPRYVVIAGSHDGTVTPYTNSLLEGADVTDIVLQDQCPGDAVGHVGLSLDGPAIQNVLNSLGPATPHFRADCTGYGPEF</sequence>
<accession>A0ABP8R2H8</accession>